<keyword evidence="2" id="KW-0238">DNA-binding</keyword>
<evidence type="ECO:0000313" key="7">
    <source>
        <dbReference type="EMBL" id="CAG7617109.1"/>
    </source>
</evidence>
<gene>
    <name evidence="7" type="primary">rhaR_9</name>
    <name evidence="7" type="ORF">PAECIP111802_00367</name>
</gene>
<protein>
    <submittedName>
        <fullName evidence="7">HTH-type transcriptional activator RhaR</fullName>
    </submittedName>
</protein>
<proteinExistence type="predicted"/>
<reference evidence="7 8" key="1">
    <citation type="submission" date="2021-06" db="EMBL/GenBank/DDBJ databases">
        <authorList>
            <person name="Criscuolo A."/>
        </authorList>
    </citation>
    <scope>NUCLEOTIDE SEQUENCE [LARGE SCALE GENOMIC DNA]</scope>
    <source>
        <strain evidence="8">CIP 111802</strain>
    </source>
</reference>
<feature type="modified residue" description="4-aspartylphosphate" evidence="4">
    <location>
        <position position="55"/>
    </location>
</feature>
<dbReference type="CDD" id="cd17536">
    <property type="entry name" value="REC_YesN-like"/>
    <property type="match status" value="1"/>
</dbReference>
<keyword evidence="8" id="KW-1185">Reference proteome</keyword>
<feature type="domain" description="HTH araC/xylS-type" evidence="5">
    <location>
        <begin position="392"/>
        <end position="490"/>
    </location>
</feature>
<dbReference type="PROSITE" id="PS00041">
    <property type="entry name" value="HTH_ARAC_FAMILY_1"/>
    <property type="match status" value="1"/>
</dbReference>
<evidence type="ECO:0000256" key="2">
    <source>
        <dbReference type="ARBA" id="ARBA00023125"/>
    </source>
</evidence>
<dbReference type="PANTHER" id="PTHR43280:SF2">
    <property type="entry name" value="HTH-TYPE TRANSCRIPTIONAL REGULATOR EXSA"/>
    <property type="match status" value="1"/>
</dbReference>
<evidence type="ECO:0000259" key="5">
    <source>
        <dbReference type="PROSITE" id="PS01124"/>
    </source>
</evidence>
<dbReference type="SMART" id="SM00342">
    <property type="entry name" value="HTH_ARAC"/>
    <property type="match status" value="1"/>
</dbReference>
<evidence type="ECO:0000313" key="8">
    <source>
        <dbReference type="Proteomes" id="UP000730618"/>
    </source>
</evidence>
<dbReference type="InterPro" id="IPR001789">
    <property type="entry name" value="Sig_transdc_resp-reg_receiver"/>
</dbReference>
<feature type="domain" description="Response regulatory" evidence="6">
    <location>
        <begin position="3"/>
        <end position="120"/>
    </location>
</feature>
<keyword evidence="3" id="KW-0804">Transcription</keyword>
<dbReference type="EMBL" id="CAJVCE010000001">
    <property type="protein sequence ID" value="CAG7617109.1"/>
    <property type="molecule type" value="Genomic_DNA"/>
</dbReference>
<name>A0ABN7TG93_9BACL</name>
<evidence type="ECO:0000256" key="1">
    <source>
        <dbReference type="ARBA" id="ARBA00023015"/>
    </source>
</evidence>
<dbReference type="PANTHER" id="PTHR43280">
    <property type="entry name" value="ARAC-FAMILY TRANSCRIPTIONAL REGULATOR"/>
    <property type="match status" value="1"/>
</dbReference>
<keyword evidence="1" id="KW-0805">Transcription regulation</keyword>
<dbReference type="InterPro" id="IPR018062">
    <property type="entry name" value="HTH_AraC-typ_CS"/>
</dbReference>
<keyword evidence="4" id="KW-0597">Phosphoprotein</keyword>
<dbReference type="PROSITE" id="PS01124">
    <property type="entry name" value="HTH_ARAC_FAMILY_2"/>
    <property type="match status" value="1"/>
</dbReference>
<comment type="caution">
    <text evidence="7">The sequence shown here is derived from an EMBL/GenBank/DDBJ whole genome shotgun (WGS) entry which is preliminary data.</text>
</comment>
<organism evidence="7 8">
    <name type="scientific">Paenibacillus allorhizosphaerae</name>
    <dbReference type="NCBI Taxonomy" id="2849866"/>
    <lineage>
        <taxon>Bacteria</taxon>
        <taxon>Bacillati</taxon>
        <taxon>Bacillota</taxon>
        <taxon>Bacilli</taxon>
        <taxon>Bacillales</taxon>
        <taxon>Paenibacillaceae</taxon>
        <taxon>Paenibacillus</taxon>
    </lineage>
</organism>
<dbReference type="InterPro" id="IPR018060">
    <property type="entry name" value="HTH_AraC"/>
</dbReference>
<dbReference type="PROSITE" id="PS50110">
    <property type="entry name" value="RESPONSE_REGULATORY"/>
    <property type="match status" value="1"/>
</dbReference>
<dbReference type="Pfam" id="PF12833">
    <property type="entry name" value="HTH_18"/>
    <property type="match status" value="1"/>
</dbReference>
<sequence length="492" mass="56030">MWNVLLVEDEAFVRRSLKQLVPWEAMGFTIVGEAGDGQEALAMMHACSPDLVITDIVMPVMDGIELMKRAKEEGLESAFVMLTCMNEFEYARQALELGASAYLLKLSMNVQAIEDTLSKVRRELVRDLLMRSQSLQQPFQQLYRDIWQSIGEGEIADHRLQIDEEGGLDDRFQSVGIVSFLHGPDRFTLEKFIEFGMVSPGCRSVVHAYSHFGQTTVFVWNPVSFLVHANHNKIPWPAVYAPLVKRSELAAAWGHVLRTLDRNWYEGTTSLIQAADTTDKVTSASASLRWDTEREWIQSFEQHKPDDFRSRLQVGWKDMADRRFPMAVVKETALRIDRILALISGGSGTPEEDYTSCVRHEELGLRLLSSAERYANKYGEDNESLTGHPEIDKALAHIRRHYHEDMTLKSIAALVAMDEAYFSALFKRKTGVTLMHHIQQVRIGMAKKLLEQTKLPVAEIGDRVGFPNANYFIKIFRRWTGTTPSEYRSRGN</sequence>
<evidence type="ECO:0000259" key="6">
    <source>
        <dbReference type="PROSITE" id="PS50110"/>
    </source>
</evidence>
<accession>A0ABN7TG93</accession>
<dbReference type="RefSeq" id="WP_218096736.1">
    <property type="nucleotide sequence ID" value="NZ_CAJVCE010000001.1"/>
</dbReference>
<dbReference type="Pfam" id="PF00072">
    <property type="entry name" value="Response_reg"/>
    <property type="match status" value="1"/>
</dbReference>
<evidence type="ECO:0000256" key="3">
    <source>
        <dbReference type="ARBA" id="ARBA00023163"/>
    </source>
</evidence>
<dbReference type="Proteomes" id="UP000730618">
    <property type="component" value="Unassembled WGS sequence"/>
</dbReference>
<evidence type="ECO:0000256" key="4">
    <source>
        <dbReference type="PROSITE-ProRule" id="PRU00169"/>
    </source>
</evidence>
<dbReference type="SMART" id="SM00448">
    <property type="entry name" value="REC"/>
    <property type="match status" value="1"/>
</dbReference>